<keyword evidence="1" id="KW-0732">Signal</keyword>
<evidence type="ECO:0000313" key="2">
    <source>
        <dbReference type="Proteomes" id="UP000046392"/>
    </source>
</evidence>
<feature type="chain" id="PRO_5005895913" evidence="1">
    <location>
        <begin position="20"/>
        <end position="115"/>
    </location>
</feature>
<name>A0A0N5CGN6_STREA</name>
<feature type="signal peptide" evidence="1">
    <location>
        <begin position="1"/>
        <end position="19"/>
    </location>
</feature>
<dbReference type="Proteomes" id="UP000046392">
    <property type="component" value="Unplaced"/>
</dbReference>
<evidence type="ECO:0000256" key="1">
    <source>
        <dbReference type="SAM" id="SignalP"/>
    </source>
</evidence>
<organism evidence="2 3">
    <name type="scientific">Strongyloides papillosus</name>
    <name type="common">Intestinal threadworm</name>
    <dbReference type="NCBI Taxonomy" id="174720"/>
    <lineage>
        <taxon>Eukaryota</taxon>
        <taxon>Metazoa</taxon>
        <taxon>Ecdysozoa</taxon>
        <taxon>Nematoda</taxon>
        <taxon>Chromadorea</taxon>
        <taxon>Rhabditida</taxon>
        <taxon>Tylenchina</taxon>
        <taxon>Panagrolaimomorpha</taxon>
        <taxon>Strongyloidoidea</taxon>
        <taxon>Strongyloididae</taxon>
        <taxon>Strongyloides</taxon>
    </lineage>
</organism>
<reference evidence="3" key="1">
    <citation type="submission" date="2017-02" db="UniProtKB">
        <authorList>
            <consortium name="WormBaseParasite"/>
        </authorList>
    </citation>
    <scope>IDENTIFICATION</scope>
</reference>
<sequence>MFMIRSIVIALCLITYVACIRCTVGEISKIDRVEIPTDSKPLVRKACPQFVSSCINGTLILKEYQIVASRFDCDIHNECIKYKGNVCVPIVTQELMEGKICCCSNNENCNTLGIP</sequence>
<protein>
    <submittedName>
        <fullName evidence="3">Activin_recp domain-containing protein</fullName>
    </submittedName>
</protein>
<dbReference type="AlphaFoldDB" id="A0A0N5CGN6"/>
<evidence type="ECO:0000313" key="3">
    <source>
        <dbReference type="WBParaSite" id="SPAL_0001701200.1"/>
    </source>
</evidence>
<dbReference type="WBParaSite" id="SPAL_0001701200.1">
    <property type="protein sequence ID" value="SPAL_0001701200.1"/>
    <property type="gene ID" value="SPAL_0001701200"/>
</dbReference>
<accession>A0A0N5CGN6</accession>
<proteinExistence type="predicted"/>
<keyword evidence="2" id="KW-1185">Reference proteome</keyword>